<evidence type="ECO:0000313" key="2">
    <source>
        <dbReference type="EMBL" id="QDH86917.1"/>
    </source>
</evidence>
<keyword evidence="1" id="KW-0812">Transmembrane</keyword>
<organism evidence="2">
    <name type="scientific">Leviviridae sp</name>
    <dbReference type="NCBI Taxonomy" id="2027243"/>
    <lineage>
        <taxon>Viruses</taxon>
        <taxon>Riboviria</taxon>
        <taxon>Orthornavirae</taxon>
        <taxon>Lenarviricota</taxon>
        <taxon>Leviviricetes</taxon>
        <taxon>Norzivirales</taxon>
        <taxon>Fiersviridae</taxon>
    </lineage>
</organism>
<dbReference type="EMBL" id="MN033026">
    <property type="protein sequence ID" value="QDH86917.1"/>
    <property type="molecule type" value="Genomic_RNA"/>
</dbReference>
<proteinExistence type="predicted"/>
<evidence type="ECO:0000256" key="1">
    <source>
        <dbReference type="SAM" id="Phobius"/>
    </source>
</evidence>
<accession>A0A514CZX6</accession>
<protein>
    <submittedName>
        <fullName evidence="2">Uncharacterized protein</fullName>
    </submittedName>
</protein>
<sequence>MAVMPEDTNSMAVVLASFFANGAFIARKAWKIYRAYKARHEGNSTK</sequence>
<keyword evidence="1" id="KW-0472">Membrane</keyword>
<reference evidence="2" key="1">
    <citation type="submission" date="2019-05" db="EMBL/GenBank/DDBJ databases">
        <title>Metatranscriptomic reconstruction reveals RNA viruses with the potential to shape carbon cycling in soil.</title>
        <authorList>
            <person name="Starr E.P."/>
            <person name="Nuccio E."/>
            <person name="Pett-Ridge J."/>
            <person name="Banfield J.F."/>
            <person name="Firestone M.K."/>
        </authorList>
    </citation>
    <scope>NUCLEOTIDE SEQUENCE</scope>
    <source>
        <strain evidence="2">H4_Bulk_46_scaffold_2434</strain>
    </source>
</reference>
<name>A0A514CZX6_9VIRU</name>
<feature type="transmembrane region" description="Helical" evidence="1">
    <location>
        <begin position="12"/>
        <end position="30"/>
    </location>
</feature>
<keyword evidence="1" id="KW-1133">Transmembrane helix</keyword>
<gene>
    <name evidence="2" type="ORF">H4Bulk462434_000002</name>
</gene>